<dbReference type="NCBIfam" id="TIGR00720">
    <property type="entry name" value="sda_mono"/>
    <property type="match status" value="1"/>
</dbReference>
<comment type="cofactor">
    <cofactor evidence="1">
        <name>[4Fe-4S] cluster</name>
        <dbReference type="ChEBI" id="CHEBI:49883"/>
    </cofactor>
</comment>
<comment type="caution">
    <text evidence="15">The sequence shown here is derived from an EMBL/GenBank/DDBJ whole genome shotgun (WGS) entry which is preliminary data.</text>
</comment>
<evidence type="ECO:0000256" key="10">
    <source>
        <dbReference type="ARBA" id="ARBA00023239"/>
    </source>
</evidence>
<dbReference type="PANTHER" id="PTHR30182:SF1">
    <property type="entry name" value="L-SERINE DEHYDRATASE 1"/>
    <property type="match status" value="1"/>
</dbReference>
<dbReference type="RefSeq" id="WP_413781503.1">
    <property type="nucleotide sequence ID" value="NZ_JAUOZS010000001.1"/>
</dbReference>
<gene>
    <name evidence="15" type="ORF">Q4T40_17530</name>
</gene>
<evidence type="ECO:0000313" key="15">
    <source>
        <dbReference type="EMBL" id="MDT8903041.1"/>
    </source>
</evidence>
<dbReference type="InterPro" id="IPR005131">
    <property type="entry name" value="Ser_deHydtase_bsu"/>
</dbReference>
<evidence type="ECO:0000256" key="11">
    <source>
        <dbReference type="ARBA" id="ARBA00041766"/>
    </source>
</evidence>
<dbReference type="Pfam" id="PF03315">
    <property type="entry name" value="SDH_beta"/>
    <property type="match status" value="1"/>
</dbReference>
<keyword evidence="6" id="KW-0004">4Fe-4S</keyword>
<dbReference type="GO" id="GO:0003941">
    <property type="term" value="F:L-serine ammonia-lyase activity"/>
    <property type="evidence" value="ECO:0007669"/>
    <property type="project" value="UniProtKB-EC"/>
</dbReference>
<comment type="catalytic activity">
    <reaction evidence="12">
        <text>L-serine = pyruvate + NH4(+)</text>
        <dbReference type="Rhea" id="RHEA:19169"/>
        <dbReference type="ChEBI" id="CHEBI:15361"/>
        <dbReference type="ChEBI" id="CHEBI:28938"/>
        <dbReference type="ChEBI" id="CHEBI:33384"/>
        <dbReference type="EC" id="4.3.1.17"/>
    </reaction>
</comment>
<dbReference type="InterPro" id="IPR004644">
    <property type="entry name" value="Fe-S_L-Ser_mono"/>
</dbReference>
<dbReference type="InterPro" id="IPR051318">
    <property type="entry name" value="Fe-S_L-Ser"/>
</dbReference>
<dbReference type="Pfam" id="PF03313">
    <property type="entry name" value="SDH_alpha"/>
    <property type="match status" value="1"/>
</dbReference>
<evidence type="ECO:0000256" key="4">
    <source>
        <dbReference type="ARBA" id="ARBA00012093"/>
    </source>
</evidence>
<comment type="similarity">
    <text evidence="3">Belongs to the iron-sulfur dependent L-serine dehydratase family.</text>
</comment>
<evidence type="ECO:0000256" key="3">
    <source>
        <dbReference type="ARBA" id="ARBA00008636"/>
    </source>
</evidence>
<evidence type="ECO:0000256" key="7">
    <source>
        <dbReference type="ARBA" id="ARBA00022723"/>
    </source>
</evidence>
<sequence>MERRDFLKLALMSALAGGVAVDIHPAGARGIPAAALPGFSPEKSYKGPPTGVIGTTLTELFKIGPGPSSSHTVAPLRIANNFLAVLEGLPEDALRRGARIEARLYGSLSATGKGHRTDRAILAGLMGQKPETCDTRLMDELQDPARKYVIAIRGVGFELSGATIVWDRHRHEFPYANTVVMRLLAADGAVVCEREYYSTGGGFFAWKGQPAEDRGAPLYPYGSMTRVREIVRESGKSLDEIMVANEMAIRGVGEREINAHLDQVLETMEKGVRLGLSEEGLLPAPFEFYRKAKLIYERSLKAEADQRFMGLLSSYALAVSEGNAAGRLAVTAPTLGSAGTMPAIVYYMRNHLKLPRDAMRRGLLAGGLIGFLCKNNASVAGAEVGCQGEIGVASAMAAAMLAHATGSPFEVTEIAATIALEHHLGMTCDPVGGYVLLPCIERNAFGAVKAYNAWLIAKSELVARHWEDLDRVIAAMLETGRAMAPEFRETGQGGLATAMVSC</sequence>
<dbReference type="InterPro" id="IPR029009">
    <property type="entry name" value="ASB_dom_sf"/>
</dbReference>
<evidence type="ECO:0000256" key="6">
    <source>
        <dbReference type="ARBA" id="ARBA00022485"/>
    </source>
</evidence>
<evidence type="ECO:0000256" key="8">
    <source>
        <dbReference type="ARBA" id="ARBA00023004"/>
    </source>
</evidence>
<proteinExistence type="inferred from homology"/>
<protein>
    <recommendedName>
        <fullName evidence="4">L-serine ammonia-lyase</fullName>
        <ecNumber evidence="4">4.3.1.17</ecNumber>
    </recommendedName>
    <alternativeName>
        <fullName evidence="11">L-serine deaminase</fullName>
    </alternativeName>
</protein>
<dbReference type="EMBL" id="JAUOZS010000001">
    <property type="protein sequence ID" value="MDT8903041.1"/>
    <property type="molecule type" value="Genomic_DNA"/>
</dbReference>
<keyword evidence="9" id="KW-0411">Iron-sulfur</keyword>
<dbReference type="Gene3D" id="3.30.1330.90">
    <property type="entry name" value="D-3-phosphoglycerate dehydrogenase, domain 3"/>
    <property type="match status" value="1"/>
</dbReference>
<evidence type="ECO:0000259" key="13">
    <source>
        <dbReference type="Pfam" id="PF03313"/>
    </source>
</evidence>
<keyword evidence="16" id="KW-1185">Reference proteome</keyword>
<dbReference type="EC" id="4.3.1.17" evidence="4"/>
<reference evidence="15 16" key="1">
    <citation type="submission" date="2023-07" db="EMBL/GenBank/DDBJ databases">
        <title>The novel representative of Negativicutes class, Anaeroselena agilis gen. nov. sp. nov.</title>
        <authorList>
            <person name="Prokofeva M.I."/>
            <person name="Elcheninov A.G."/>
            <person name="Klyukina A."/>
            <person name="Kublanov I.V."/>
            <person name="Frolov E.N."/>
            <person name="Podosokorskaya O.A."/>
        </authorList>
    </citation>
    <scope>NUCLEOTIDE SEQUENCE [LARGE SCALE GENOMIC DNA]</scope>
    <source>
        <strain evidence="15 16">4137-cl</strain>
    </source>
</reference>
<feature type="domain" description="Serine dehydratase beta chain" evidence="14">
    <location>
        <begin position="58"/>
        <end position="207"/>
    </location>
</feature>
<comment type="pathway">
    <text evidence="2">Carbohydrate biosynthesis; gluconeogenesis.</text>
</comment>
<dbReference type="SUPFAM" id="SSF143548">
    <property type="entry name" value="Serine metabolism enzymes domain"/>
    <property type="match status" value="1"/>
</dbReference>
<evidence type="ECO:0000256" key="2">
    <source>
        <dbReference type="ARBA" id="ARBA00004742"/>
    </source>
</evidence>
<feature type="domain" description="Serine dehydratase-like alpha subunit" evidence="13">
    <location>
        <begin position="234"/>
        <end position="496"/>
    </location>
</feature>
<evidence type="ECO:0000259" key="14">
    <source>
        <dbReference type="Pfam" id="PF03315"/>
    </source>
</evidence>
<evidence type="ECO:0000256" key="9">
    <source>
        <dbReference type="ARBA" id="ARBA00023014"/>
    </source>
</evidence>
<dbReference type="Proteomes" id="UP001254848">
    <property type="component" value="Unassembled WGS sequence"/>
</dbReference>
<keyword evidence="5" id="KW-0312">Gluconeogenesis</keyword>
<accession>A0ABU3P1X3</accession>
<evidence type="ECO:0000256" key="1">
    <source>
        <dbReference type="ARBA" id="ARBA00001966"/>
    </source>
</evidence>
<dbReference type="PANTHER" id="PTHR30182">
    <property type="entry name" value="L-SERINE DEHYDRATASE"/>
    <property type="match status" value="1"/>
</dbReference>
<organism evidence="15 16">
    <name type="scientific">Anaeroselena agilis</name>
    <dbReference type="NCBI Taxonomy" id="3063788"/>
    <lineage>
        <taxon>Bacteria</taxon>
        <taxon>Bacillati</taxon>
        <taxon>Bacillota</taxon>
        <taxon>Negativicutes</taxon>
        <taxon>Acetonemataceae</taxon>
        <taxon>Anaeroselena</taxon>
    </lineage>
</organism>
<keyword evidence="7" id="KW-0479">Metal-binding</keyword>
<keyword evidence="10 15" id="KW-0456">Lyase</keyword>
<evidence type="ECO:0000313" key="16">
    <source>
        <dbReference type="Proteomes" id="UP001254848"/>
    </source>
</evidence>
<dbReference type="InterPro" id="IPR005130">
    <property type="entry name" value="Ser_deHydtase-like_asu"/>
</dbReference>
<name>A0ABU3P1X3_9FIRM</name>
<keyword evidence="8" id="KW-0408">Iron</keyword>
<evidence type="ECO:0000256" key="12">
    <source>
        <dbReference type="ARBA" id="ARBA00049406"/>
    </source>
</evidence>
<evidence type="ECO:0000256" key="5">
    <source>
        <dbReference type="ARBA" id="ARBA00022432"/>
    </source>
</evidence>